<evidence type="ECO:0000313" key="4">
    <source>
        <dbReference type="Proteomes" id="UP001356427"/>
    </source>
</evidence>
<proteinExistence type="predicted"/>
<dbReference type="Gene3D" id="1.20.91.20">
    <property type="entry name" value="Anaphylotoxins (complement system)"/>
    <property type="match status" value="1"/>
</dbReference>
<evidence type="ECO:0000259" key="2">
    <source>
        <dbReference type="SMART" id="SM01359"/>
    </source>
</evidence>
<evidence type="ECO:0000313" key="3">
    <source>
        <dbReference type="EMBL" id="KAK6288352.1"/>
    </source>
</evidence>
<dbReference type="GO" id="GO:0005615">
    <property type="term" value="C:extracellular space"/>
    <property type="evidence" value="ECO:0007669"/>
    <property type="project" value="TreeGrafter"/>
</dbReference>
<dbReference type="InterPro" id="IPR050473">
    <property type="entry name" value="A2M/Complement_sys"/>
</dbReference>
<keyword evidence="1" id="KW-0812">Transmembrane</keyword>
<dbReference type="GO" id="GO:0006956">
    <property type="term" value="P:complement activation"/>
    <property type="evidence" value="ECO:0007669"/>
    <property type="project" value="TreeGrafter"/>
</dbReference>
<keyword evidence="1" id="KW-1133">Transmembrane helix</keyword>
<dbReference type="FunFam" id="6.20.50.160:FF:000001">
    <property type="entry name" value="Complement component 4"/>
    <property type="match status" value="1"/>
</dbReference>
<feature type="domain" description="Alpha-2-macroglobulin bait region" evidence="2">
    <location>
        <begin position="14"/>
        <end position="130"/>
    </location>
</feature>
<dbReference type="Proteomes" id="UP001356427">
    <property type="component" value="Unassembled WGS sequence"/>
</dbReference>
<dbReference type="Gene3D" id="6.20.50.160">
    <property type="match status" value="1"/>
</dbReference>
<comment type="caution">
    <text evidence="3">The sequence shown here is derived from an EMBL/GenBank/DDBJ whole genome shotgun (WGS) entry which is preliminary data.</text>
</comment>
<protein>
    <recommendedName>
        <fullName evidence="2">Alpha-2-macroglobulin bait region domain-containing protein</fullName>
    </recommendedName>
</protein>
<dbReference type="EMBL" id="JAGTTL010000585">
    <property type="protein sequence ID" value="KAK6288352.1"/>
    <property type="molecule type" value="Genomic_DNA"/>
</dbReference>
<sequence length="245" mass="27841">MTVSAVQSEGNSYLSVEIEHVTLEPGGSMTVTLRDITPPGTPQPAYIYYMVLILTWSLLQTGAYYFTQGPEKTTIVADSVWADVKDICKGQIEILPFKEHKPAELVNVVVRTDQGDMVALSAVDTAVYILNKNNKLTPQKMFAYMNSYDLACSMGGGRNYQSDHVRKDYSCNNRRRQKRALNHHQDFSDIINRYKNRVEKRCCHDGARLNSLGLSYATTLRNNIKKTRKTYSLARTDGDMMRRRP</sequence>
<dbReference type="AlphaFoldDB" id="A0AAN8KHG4"/>
<organism evidence="3 4">
    <name type="scientific">Coregonus suidteri</name>
    <dbReference type="NCBI Taxonomy" id="861788"/>
    <lineage>
        <taxon>Eukaryota</taxon>
        <taxon>Metazoa</taxon>
        <taxon>Chordata</taxon>
        <taxon>Craniata</taxon>
        <taxon>Vertebrata</taxon>
        <taxon>Euteleostomi</taxon>
        <taxon>Actinopterygii</taxon>
        <taxon>Neopterygii</taxon>
        <taxon>Teleostei</taxon>
        <taxon>Protacanthopterygii</taxon>
        <taxon>Salmoniformes</taxon>
        <taxon>Salmonidae</taxon>
        <taxon>Coregoninae</taxon>
        <taxon>Coregonus</taxon>
    </lineage>
</organism>
<name>A0AAN8KHG4_9TELE</name>
<dbReference type="InterPro" id="IPR011625">
    <property type="entry name" value="A2M_N_BRD"/>
</dbReference>
<keyword evidence="4" id="KW-1185">Reference proteome</keyword>
<accession>A0AAN8KHG4</accession>
<dbReference type="Pfam" id="PF07703">
    <property type="entry name" value="A2M_BRD"/>
    <property type="match status" value="1"/>
</dbReference>
<dbReference type="PANTHER" id="PTHR11412:SF86">
    <property type="entry name" value="COMPLEMENT C4-A-RELATED"/>
    <property type="match status" value="1"/>
</dbReference>
<gene>
    <name evidence="3" type="ORF">J4Q44_G00389460</name>
</gene>
<feature type="transmembrane region" description="Helical" evidence="1">
    <location>
        <begin position="46"/>
        <end position="66"/>
    </location>
</feature>
<dbReference type="SMART" id="SM01359">
    <property type="entry name" value="A2M_N_2"/>
    <property type="match status" value="1"/>
</dbReference>
<reference evidence="3 4" key="1">
    <citation type="submission" date="2021-04" db="EMBL/GenBank/DDBJ databases">
        <authorList>
            <person name="De Guttry C."/>
            <person name="Zahm M."/>
            <person name="Klopp C."/>
            <person name="Cabau C."/>
            <person name="Louis A."/>
            <person name="Berthelot C."/>
            <person name="Parey E."/>
            <person name="Roest Crollius H."/>
            <person name="Montfort J."/>
            <person name="Robinson-Rechavi M."/>
            <person name="Bucao C."/>
            <person name="Bouchez O."/>
            <person name="Gislard M."/>
            <person name="Lluch J."/>
            <person name="Milhes M."/>
            <person name="Lampietro C."/>
            <person name="Lopez Roques C."/>
            <person name="Donnadieu C."/>
            <person name="Braasch I."/>
            <person name="Desvignes T."/>
            <person name="Postlethwait J."/>
            <person name="Bobe J."/>
            <person name="Wedekind C."/>
            <person name="Guiguen Y."/>
        </authorList>
    </citation>
    <scope>NUCLEOTIDE SEQUENCE [LARGE SCALE GENOMIC DNA]</scope>
    <source>
        <strain evidence="3">Cs_M1</strain>
        <tissue evidence="3">Blood</tissue>
    </source>
</reference>
<keyword evidence="1" id="KW-0472">Membrane</keyword>
<dbReference type="PANTHER" id="PTHR11412">
    <property type="entry name" value="MACROGLOBULIN / COMPLEMENT"/>
    <property type="match status" value="1"/>
</dbReference>
<evidence type="ECO:0000256" key="1">
    <source>
        <dbReference type="SAM" id="Phobius"/>
    </source>
</evidence>